<feature type="domain" description="N-acetyltransferase" evidence="3">
    <location>
        <begin position="15"/>
        <end position="172"/>
    </location>
</feature>
<dbReference type="InterPro" id="IPR016181">
    <property type="entry name" value="Acyl_CoA_acyltransferase"/>
</dbReference>
<evidence type="ECO:0000313" key="5">
    <source>
        <dbReference type="Proteomes" id="UP000527616"/>
    </source>
</evidence>
<dbReference type="Gene3D" id="3.40.630.30">
    <property type="match status" value="1"/>
</dbReference>
<keyword evidence="5" id="KW-1185">Reference proteome</keyword>
<dbReference type="Proteomes" id="UP000527616">
    <property type="component" value="Unassembled WGS sequence"/>
</dbReference>
<gene>
    <name evidence="4" type="ORF">GGQ54_000155</name>
</gene>
<organism evidence="4 5">
    <name type="scientific">Naumannella cuiyingiana</name>
    <dbReference type="NCBI Taxonomy" id="1347891"/>
    <lineage>
        <taxon>Bacteria</taxon>
        <taxon>Bacillati</taxon>
        <taxon>Actinomycetota</taxon>
        <taxon>Actinomycetes</taxon>
        <taxon>Propionibacteriales</taxon>
        <taxon>Propionibacteriaceae</taxon>
        <taxon>Naumannella</taxon>
    </lineage>
</organism>
<dbReference type="InterPro" id="IPR000182">
    <property type="entry name" value="GNAT_dom"/>
</dbReference>
<dbReference type="AlphaFoldDB" id="A0A7Z0D639"/>
<keyword evidence="2" id="KW-0012">Acyltransferase</keyword>
<evidence type="ECO:0000256" key="2">
    <source>
        <dbReference type="ARBA" id="ARBA00023315"/>
    </source>
</evidence>
<dbReference type="Pfam" id="PF13508">
    <property type="entry name" value="Acetyltransf_7"/>
    <property type="match status" value="1"/>
</dbReference>
<feature type="domain" description="N-acetyltransferase" evidence="3">
    <location>
        <begin position="182"/>
        <end position="328"/>
    </location>
</feature>
<dbReference type="RefSeq" id="WP_179443648.1">
    <property type="nucleotide sequence ID" value="NZ_JACBZS010000001.1"/>
</dbReference>
<dbReference type="CDD" id="cd04301">
    <property type="entry name" value="NAT_SF"/>
    <property type="match status" value="1"/>
</dbReference>
<dbReference type="GO" id="GO:0016747">
    <property type="term" value="F:acyltransferase activity, transferring groups other than amino-acyl groups"/>
    <property type="evidence" value="ECO:0007669"/>
    <property type="project" value="InterPro"/>
</dbReference>
<dbReference type="PROSITE" id="PS51186">
    <property type="entry name" value="GNAT"/>
    <property type="match status" value="2"/>
</dbReference>
<proteinExistence type="predicted"/>
<accession>A0A7Z0D639</accession>
<protein>
    <submittedName>
        <fullName evidence="4">GNAT superfamily N-acetyltransferase</fullName>
    </submittedName>
</protein>
<dbReference type="PANTHER" id="PTHR43877">
    <property type="entry name" value="AMINOALKYLPHOSPHONATE N-ACETYLTRANSFERASE-RELATED-RELATED"/>
    <property type="match status" value="1"/>
</dbReference>
<reference evidence="4 5" key="1">
    <citation type="submission" date="2020-07" db="EMBL/GenBank/DDBJ databases">
        <title>Sequencing the genomes of 1000 actinobacteria strains.</title>
        <authorList>
            <person name="Klenk H.-P."/>
        </authorList>
    </citation>
    <scope>NUCLEOTIDE SEQUENCE [LARGE SCALE GENOMIC DNA]</scope>
    <source>
        <strain evidence="4 5">DSM 103164</strain>
    </source>
</reference>
<comment type="caution">
    <text evidence="4">The sequence shown here is derived from an EMBL/GenBank/DDBJ whole genome shotgun (WGS) entry which is preliminary data.</text>
</comment>
<name>A0A7Z0D639_9ACTN</name>
<evidence type="ECO:0000259" key="3">
    <source>
        <dbReference type="PROSITE" id="PS51186"/>
    </source>
</evidence>
<dbReference type="InterPro" id="IPR050832">
    <property type="entry name" value="Bact_Acetyltransf"/>
</dbReference>
<dbReference type="EMBL" id="JACBZS010000001">
    <property type="protein sequence ID" value="NYI69595.1"/>
    <property type="molecule type" value="Genomic_DNA"/>
</dbReference>
<keyword evidence="1 4" id="KW-0808">Transferase</keyword>
<sequence length="328" mass="36509">MIQDLAHSDLARTDLDWRPLRRDDLGALADLLAAAEHLDDPADRHGLERLRADFDESPVDPSEHAVIGSEGGSVVAYGWNHPRAGDVDPVRVVLTGVVHPAWRYHRIGRGVFEWQLRRAREHHRETGASGGLRVEAYADEHLNSRRRLYERNGLAPLRWFSDLHVQLDRAGERPIAPDPVGIELVPFTAALSEPVRLAHNDAFAQGWGSQPVPPDAWRQSIERRAARPEWSWVALSRGEVVGYALNSATAQEHPGAYAEGWTDRLGVRPDWRGRGVARALLQRTLASFATAGLDGGGLGVDATERRFELYESVGYEVTDTVLLYGREQ</sequence>
<evidence type="ECO:0000313" key="4">
    <source>
        <dbReference type="EMBL" id="NYI69595.1"/>
    </source>
</evidence>
<dbReference type="SUPFAM" id="SSF55729">
    <property type="entry name" value="Acyl-CoA N-acyltransferases (Nat)"/>
    <property type="match status" value="2"/>
</dbReference>
<evidence type="ECO:0000256" key="1">
    <source>
        <dbReference type="ARBA" id="ARBA00022679"/>
    </source>
</evidence>